<reference evidence="3" key="2">
    <citation type="submission" date="2024-06" db="EMBL/GenBank/DDBJ databases">
        <authorList>
            <person name="Petrova K.O."/>
            <person name="Toshchakov S.V."/>
            <person name="Boltjanskaja Y.V."/>
            <person name="Kevbrin V.V."/>
        </authorList>
    </citation>
    <scope>NUCLEOTIDE SEQUENCE</scope>
    <source>
        <strain evidence="3">Z-710</strain>
    </source>
</reference>
<dbReference type="AlphaFoldDB" id="A0AAU8HUD5"/>
<dbReference type="RefSeq" id="WP_353893546.1">
    <property type="nucleotide sequence ID" value="NZ_CP159485.1"/>
</dbReference>
<keyword evidence="2" id="KW-0812">Transmembrane</keyword>
<keyword evidence="2" id="KW-1133">Transmembrane helix</keyword>
<evidence type="ECO:0000256" key="2">
    <source>
        <dbReference type="SAM" id="Phobius"/>
    </source>
</evidence>
<protein>
    <submittedName>
        <fullName evidence="3">Uncharacterized protein</fullName>
    </submittedName>
</protein>
<feature type="transmembrane region" description="Helical" evidence="2">
    <location>
        <begin position="36"/>
        <end position="55"/>
    </location>
</feature>
<sequence length="225" mass="25496">MELIGLVGLGMTIFAIIALVKGKAKLWKFEIKEKKMAVIVLVIGLFITGIVGAITETNSASKEEKDESAVVDSEEDDGEDEPIEEEEPEPETLDSYVKRVISDTIGDETNRSSYPERIKDTNIGDGNVVLHLISNDNLSRNAIKGGIKIDSERLFPELFANEDVDLVDLVWYAPLTDQYGNEELREVLNINMWRETYEKINWDNFLRSNFENVADSYWEHTAFSN</sequence>
<organism evidence="3">
    <name type="scientific">Proteinivorax hydrogeniformans</name>
    <dbReference type="NCBI Taxonomy" id="1826727"/>
    <lineage>
        <taxon>Bacteria</taxon>
        <taxon>Bacillati</taxon>
        <taxon>Bacillota</taxon>
        <taxon>Clostridia</taxon>
        <taxon>Eubacteriales</taxon>
        <taxon>Proteinivoracaceae</taxon>
        <taxon>Proteinivorax</taxon>
    </lineage>
</organism>
<keyword evidence="2" id="KW-0472">Membrane</keyword>
<accession>A0AAU8HUD5</accession>
<feature type="region of interest" description="Disordered" evidence="1">
    <location>
        <begin position="61"/>
        <end position="94"/>
    </location>
</feature>
<dbReference type="EMBL" id="CP159485">
    <property type="protein sequence ID" value="XCI28996.1"/>
    <property type="molecule type" value="Genomic_DNA"/>
</dbReference>
<proteinExistence type="predicted"/>
<evidence type="ECO:0000256" key="1">
    <source>
        <dbReference type="SAM" id="MobiDB-lite"/>
    </source>
</evidence>
<name>A0AAU8HUD5_9FIRM</name>
<evidence type="ECO:0000313" key="3">
    <source>
        <dbReference type="EMBL" id="XCI28996.1"/>
    </source>
</evidence>
<gene>
    <name evidence="3" type="ORF">PRVXH_000292</name>
</gene>
<reference evidence="3" key="1">
    <citation type="journal article" date="2018" name="Antonie Van Leeuwenhoek">
        <title>Proteinivorax hydrogeniformans sp. nov., an anaerobic, haloalkaliphilic bacterium fermenting proteinaceous compounds with high hydrogen production.</title>
        <authorList>
            <person name="Boltyanskaya Y."/>
            <person name="Detkova E."/>
            <person name="Pimenov N."/>
            <person name="Kevbrin V."/>
        </authorList>
    </citation>
    <scope>NUCLEOTIDE SEQUENCE</scope>
    <source>
        <strain evidence="3">Z-710</strain>
    </source>
</reference>
<feature type="compositionally biased region" description="Acidic residues" evidence="1">
    <location>
        <begin position="72"/>
        <end position="92"/>
    </location>
</feature>
<feature type="transmembrane region" description="Helical" evidence="2">
    <location>
        <begin position="6"/>
        <end position="24"/>
    </location>
</feature>